<evidence type="ECO:0000256" key="4">
    <source>
        <dbReference type="ARBA" id="ARBA00022692"/>
    </source>
</evidence>
<keyword evidence="4 9" id="KW-0812">Transmembrane</keyword>
<evidence type="ECO:0000256" key="2">
    <source>
        <dbReference type="ARBA" id="ARBA00022448"/>
    </source>
</evidence>
<dbReference type="Pfam" id="PF00584">
    <property type="entry name" value="SecE"/>
    <property type="match status" value="1"/>
</dbReference>
<dbReference type="PANTHER" id="PTHR33910:SF1">
    <property type="entry name" value="PROTEIN TRANSLOCASE SUBUNIT SECE"/>
    <property type="match status" value="1"/>
</dbReference>
<dbReference type="PANTHER" id="PTHR33910">
    <property type="entry name" value="PROTEIN TRANSLOCASE SUBUNIT SECE"/>
    <property type="match status" value="1"/>
</dbReference>
<dbReference type="NCBIfam" id="TIGR00964">
    <property type="entry name" value="secE_bact"/>
    <property type="match status" value="1"/>
</dbReference>
<evidence type="ECO:0000256" key="5">
    <source>
        <dbReference type="ARBA" id="ARBA00022927"/>
    </source>
</evidence>
<gene>
    <name evidence="9" type="primary">secE</name>
    <name evidence="11" type="ORF">CLV72_103568</name>
</gene>
<reference evidence="11 12" key="1">
    <citation type="submission" date="2018-03" db="EMBL/GenBank/DDBJ databases">
        <title>Genomic Encyclopedia of Archaeal and Bacterial Type Strains, Phase II (KMG-II): from individual species to whole genera.</title>
        <authorList>
            <person name="Goeker M."/>
        </authorList>
    </citation>
    <scope>NUCLEOTIDE SEQUENCE [LARGE SCALE GENOMIC DNA]</scope>
    <source>
        <strain evidence="11 12">DSM 45601</strain>
    </source>
</reference>
<feature type="compositionally biased region" description="Basic and acidic residues" evidence="10">
    <location>
        <begin position="1"/>
        <end position="26"/>
    </location>
</feature>
<dbReference type="GO" id="GO:0043952">
    <property type="term" value="P:protein transport by the Sec complex"/>
    <property type="evidence" value="ECO:0007669"/>
    <property type="project" value="UniProtKB-UniRule"/>
</dbReference>
<evidence type="ECO:0000256" key="7">
    <source>
        <dbReference type="ARBA" id="ARBA00023010"/>
    </source>
</evidence>
<keyword evidence="7 9" id="KW-0811">Translocation</keyword>
<evidence type="ECO:0000313" key="11">
    <source>
        <dbReference type="EMBL" id="PRX99957.1"/>
    </source>
</evidence>
<dbReference type="GO" id="GO:0009306">
    <property type="term" value="P:protein secretion"/>
    <property type="evidence" value="ECO:0007669"/>
    <property type="project" value="UniProtKB-UniRule"/>
</dbReference>
<evidence type="ECO:0000256" key="6">
    <source>
        <dbReference type="ARBA" id="ARBA00022989"/>
    </source>
</evidence>
<name>A0A2T0Q7Y1_9ACTN</name>
<organism evidence="11 12">
    <name type="scientific">Allonocardiopsis opalescens</name>
    <dbReference type="NCBI Taxonomy" id="1144618"/>
    <lineage>
        <taxon>Bacteria</taxon>
        <taxon>Bacillati</taxon>
        <taxon>Actinomycetota</taxon>
        <taxon>Actinomycetes</taxon>
        <taxon>Streptosporangiales</taxon>
        <taxon>Allonocardiopsis</taxon>
    </lineage>
</organism>
<feature type="transmembrane region" description="Helical" evidence="9">
    <location>
        <begin position="52"/>
        <end position="77"/>
    </location>
</feature>
<keyword evidence="5 9" id="KW-0653">Protein transport</keyword>
<keyword evidence="8 9" id="KW-0472">Membrane</keyword>
<dbReference type="GO" id="GO:0005886">
    <property type="term" value="C:plasma membrane"/>
    <property type="evidence" value="ECO:0007669"/>
    <property type="project" value="UniProtKB-SubCell"/>
</dbReference>
<dbReference type="InterPro" id="IPR005807">
    <property type="entry name" value="SecE_bac"/>
</dbReference>
<comment type="caution">
    <text evidence="11">The sequence shown here is derived from an EMBL/GenBank/DDBJ whole genome shotgun (WGS) entry which is preliminary data.</text>
</comment>
<evidence type="ECO:0000256" key="10">
    <source>
        <dbReference type="SAM" id="MobiDB-lite"/>
    </source>
</evidence>
<dbReference type="Gene3D" id="1.20.5.1030">
    <property type="entry name" value="Preprotein translocase secy subunit"/>
    <property type="match status" value="1"/>
</dbReference>
<evidence type="ECO:0000256" key="1">
    <source>
        <dbReference type="ARBA" id="ARBA00004370"/>
    </source>
</evidence>
<proteinExistence type="inferred from homology"/>
<dbReference type="AlphaFoldDB" id="A0A2T0Q7Y1"/>
<comment type="subcellular location">
    <subcellularLocation>
        <location evidence="9">Cell membrane</location>
        <topology evidence="9">Single-pass membrane protein</topology>
    </subcellularLocation>
    <subcellularLocation>
        <location evidence="1">Membrane</location>
    </subcellularLocation>
</comment>
<dbReference type="Proteomes" id="UP000237846">
    <property type="component" value="Unassembled WGS sequence"/>
</dbReference>
<dbReference type="RefSeq" id="WP_106245056.1">
    <property type="nucleotide sequence ID" value="NZ_PVZC01000003.1"/>
</dbReference>
<keyword evidence="12" id="KW-1185">Reference proteome</keyword>
<dbReference type="GO" id="GO:0006605">
    <property type="term" value="P:protein targeting"/>
    <property type="evidence" value="ECO:0007669"/>
    <property type="project" value="UniProtKB-UniRule"/>
</dbReference>
<protein>
    <recommendedName>
        <fullName evidence="9">Protein translocase subunit SecE</fullName>
    </recommendedName>
</protein>
<feature type="region of interest" description="Disordered" evidence="10">
    <location>
        <begin position="1"/>
        <end position="27"/>
    </location>
</feature>
<sequence>MVTKTRDDDGAKPEKAGGAKTAEKKSRTSPLLFYRQVVTELRKVKWPTRRELLVYTLVVLIFVLVMVGFVTVIDIAFGELVTIVFG</sequence>
<keyword evidence="2 9" id="KW-0813">Transport</keyword>
<comment type="function">
    <text evidence="9">Essential subunit of the Sec protein translocation channel SecYEG. Clamps together the 2 halves of SecY. May contact the channel plug during translocation.</text>
</comment>
<keyword evidence="3 9" id="KW-1003">Cell membrane</keyword>
<comment type="similarity">
    <text evidence="9">Belongs to the SecE/SEC61-gamma family.</text>
</comment>
<dbReference type="HAMAP" id="MF_00422">
    <property type="entry name" value="SecE"/>
    <property type="match status" value="1"/>
</dbReference>
<accession>A0A2T0Q7Y1</accession>
<evidence type="ECO:0000256" key="9">
    <source>
        <dbReference type="HAMAP-Rule" id="MF_00422"/>
    </source>
</evidence>
<dbReference type="OrthoDB" id="9805743at2"/>
<keyword evidence="6 9" id="KW-1133">Transmembrane helix</keyword>
<evidence type="ECO:0000256" key="3">
    <source>
        <dbReference type="ARBA" id="ARBA00022475"/>
    </source>
</evidence>
<evidence type="ECO:0000313" key="12">
    <source>
        <dbReference type="Proteomes" id="UP000237846"/>
    </source>
</evidence>
<dbReference type="PROSITE" id="PS01067">
    <property type="entry name" value="SECE_SEC61G"/>
    <property type="match status" value="1"/>
</dbReference>
<evidence type="ECO:0000256" key="8">
    <source>
        <dbReference type="ARBA" id="ARBA00023136"/>
    </source>
</evidence>
<dbReference type="GO" id="GO:0008320">
    <property type="term" value="F:protein transmembrane transporter activity"/>
    <property type="evidence" value="ECO:0007669"/>
    <property type="project" value="UniProtKB-UniRule"/>
</dbReference>
<dbReference type="InterPro" id="IPR038379">
    <property type="entry name" value="SecE_sf"/>
</dbReference>
<dbReference type="GO" id="GO:0065002">
    <property type="term" value="P:intracellular protein transmembrane transport"/>
    <property type="evidence" value="ECO:0007669"/>
    <property type="project" value="UniProtKB-UniRule"/>
</dbReference>
<dbReference type="EMBL" id="PVZC01000003">
    <property type="protein sequence ID" value="PRX99957.1"/>
    <property type="molecule type" value="Genomic_DNA"/>
</dbReference>
<dbReference type="InterPro" id="IPR001901">
    <property type="entry name" value="Translocase_SecE/Sec61-g"/>
</dbReference>
<comment type="subunit">
    <text evidence="9">Component of the Sec protein translocase complex. Heterotrimer consisting of SecY, SecE and SecG subunits. The heterotrimers can form oligomers, although 1 heterotrimer is thought to be able to translocate proteins. Interacts with the ribosome. Interacts with SecDF, and other proteins may be involved. Interacts with SecA.</text>
</comment>